<protein>
    <submittedName>
        <fullName evidence="2">Uncharacterized protein</fullName>
    </submittedName>
</protein>
<feature type="compositionally biased region" description="Pro residues" evidence="1">
    <location>
        <begin position="18"/>
        <end position="38"/>
    </location>
</feature>
<feature type="compositionally biased region" description="Low complexity" evidence="1">
    <location>
        <begin position="48"/>
        <end position="58"/>
    </location>
</feature>
<accession>A0A8B9MCB2</accession>
<feature type="compositionally biased region" description="Low complexity" evidence="1">
    <location>
        <begin position="1"/>
        <end position="17"/>
    </location>
</feature>
<feature type="region of interest" description="Disordered" evidence="1">
    <location>
        <begin position="1"/>
        <end position="58"/>
    </location>
</feature>
<dbReference type="Ensembl" id="ENSANIT00000006880.1">
    <property type="protein sequence ID" value="ENSANIP00000006657.1"/>
    <property type="gene ID" value="ENSANIG00000004504.1"/>
</dbReference>
<name>A0A8B9MCB2_9AVES</name>
<evidence type="ECO:0000313" key="2">
    <source>
        <dbReference type="Ensembl" id="ENSANIP00000006657.1"/>
    </source>
</evidence>
<evidence type="ECO:0000256" key="1">
    <source>
        <dbReference type="SAM" id="MobiDB-lite"/>
    </source>
</evidence>
<reference evidence="2" key="1">
    <citation type="submission" date="2025-08" db="UniProtKB">
        <authorList>
            <consortium name="Ensembl"/>
        </authorList>
    </citation>
    <scope>IDENTIFICATION</scope>
</reference>
<dbReference type="AlphaFoldDB" id="A0A8B9MCB2"/>
<keyword evidence="3" id="KW-1185">Reference proteome</keyword>
<reference evidence="2" key="2">
    <citation type="submission" date="2025-09" db="UniProtKB">
        <authorList>
            <consortium name="Ensembl"/>
        </authorList>
    </citation>
    <scope>IDENTIFICATION</scope>
</reference>
<proteinExistence type="predicted"/>
<organism evidence="2 3">
    <name type="scientific">Accipiter nisus</name>
    <name type="common">Eurasian sparrowhawk</name>
    <dbReference type="NCBI Taxonomy" id="211598"/>
    <lineage>
        <taxon>Eukaryota</taxon>
        <taxon>Metazoa</taxon>
        <taxon>Chordata</taxon>
        <taxon>Craniata</taxon>
        <taxon>Vertebrata</taxon>
        <taxon>Euteleostomi</taxon>
        <taxon>Archelosauria</taxon>
        <taxon>Archosauria</taxon>
        <taxon>Dinosauria</taxon>
        <taxon>Saurischia</taxon>
        <taxon>Theropoda</taxon>
        <taxon>Coelurosauria</taxon>
        <taxon>Aves</taxon>
        <taxon>Neognathae</taxon>
        <taxon>Neoaves</taxon>
        <taxon>Telluraves</taxon>
        <taxon>Accipitrimorphae</taxon>
        <taxon>Accipitriformes</taxon>
        <taxon>Accipitridae</taxon>
        <taxon>Accipitrinae</taxon>
        <taxon>Accipiter</taxon>
    </lineage>
</organism>
<dbReference type="Proteomes" id="UP000694541">
    <property type="component" value="Unplaced"/>
</dbReference>
<sequence>MQVQTSAPASPCSSTRPPCSPSRPSSSPPPQARPPLRPPTLNRWLEDPTPSTSASHPSALAAFHLRIAPAPSKQAGRRGAAAEASDGPAPALLPGSGIGLALFGVGLVNKAFFRSLMEENSCCLLYVVEDQLEEVERAFGAEFLAGTRVLRQRDAGVALM</sequence>
<evidence type="ECO:0000313" key="3">
    <source>
        <dbReference type="Proteomes" id="UP000694541"/>
    </source>
</evidence>